<dbReference type="Gene3D" id="1.25.40.10">
    <property type="entry name" value="Tetratricopeptide repeat domain"/>
    <property type="match status" value="1"/>
</dbReference>
<keyword evidence="3" id="KW-1185">Reference proteome</keyword>
<dbReference type="InterPro" id="IPR041656">
    <property type="entry name" value="TPR_5"/>
</dbReference>
<protein>
    <submittedName>
        <fullName evidence="2">Tetratrico peptide repeat-containing protein</fullName>
    </submittedName>
</protein>
<dbReference type="SUPFAM" id="SSF48452">
    <property type="entry name" value="TPR-like"/>
    <property type="match status" value="1"/>
</dbReference>
<evidence type="ECO:0000313" key="3">
    <source>
        <dbReference type="Proteomes" id="UP000183413"/>
    </source>
</evidence>
<feature type="domain" description="Tetratrico peptide repeat group 5" evidence="1">
    <location>
        <begin position="51"/>
        <end position="168"/>
    </location>
</feature>
<evidence type="ECO:0000313" key="2">
    <source>
        <dbReference type="EMBL" id="SFQ18663.1"/>
    </source>
</evidence>
<proteinExistence type="predicted"/>
<reference evidence="2 3" key="1">
    <citation type="submission" date="2016-10" db="EMBL/GenBank/DDBJ databases">
        <authorList>
            <person name="de Groot N.N."/>
        </authorList>
    </citation>
    <scope>NUCLEOTIDE SEQUENCE [LARGE SCALE GENOMIC DNA]</scope>
    <source>
        <strain evidence="2 3">DSM 43067</strain>
    </source>
</reference>
<dbReference type="AlphaFoldDB" id="A0A1I5WFQ4"/>
<dbReference type="Proteomes" id="UP000183413">
    <property type="component" value="Unassembled WGS sequence"/>
</dbReference>
<dbReference type="InterPro" id="IPR011990">
    <property type="entry name" value="TPR-like_helical_dom_sf"/>
</dbReference>
<organism evidence="2 3">
    <name type="scientific">Actinomadura madurae</name>
    <dbReference type="NCBI Taxonomy" id="1993"/>
    <lineage>
        <taxon>Bacteria</taxon>
        <taxon>Bacillati</taxon>
        <taxon>Actinomycetota</taxon>
        <taxon>Actinomycetes</taxon>
        <taxon>Streptosporangiales</taxon>
        <taxon>Thermomonosporaceae</taxon>
        <taxon>Actinomadura</taxon>
    </lineage>
</organism>
<name>A0A1I5WFQ4_9ACTN</name>
<dbReference type="EMBL" id="FOVH01000023">
    <property type="protein sequence ID" value="SFQ18663.1"/>
    <property type="molecule type" value="Genomic_DNA"/>
</dbReference>
<evidence type="ECO:0000259" key="1">
    <source>
        <dbReference type="Pfam" id="PF12688"/>
    </source>
</evidence>
<dbReference type="Pfam" id="PF12688">
    <property type="entry name" value="TPR_5"/>
    <property type="match status" value="1"/>
</dbReference>
<accession>A0A1I5WFQ4</accession>
<sequence length="175" mass="18920">MTSGPILDSMITSDWERRIADLWASFDDHEPAAFLAEVEELAGELPPGDAVAEYEIASAHDSIGNEAEAAVHYRRAFEAGLSGTRRREGTIQYASTLRNLGRAEESIALLTTERDAVSDDLDDAVTAFLALALTDVGREREAVSLTLGALSRHLPRYNRSLAAYAEALTQEGPAS</sequence>
<dbReference type="InParanoid" id="A0A1I5WFQ4"/>
<gene>
    <name evidence="2" type="ORF">SAMN04489713_123143</name>
</gene>
<dbReference type="eggNOG" id="COG0457">
    <property type="taxonomic scope" value="Bacteria"/>
</dbReference>
<dbReference type="STRING" id="1993.SAMN04489713_123143"/>